<name>X1UUG3_9ZZZZ</name>
<protein>
    <recommendedName>
        <fullName evidence="2">Flagellin</fullName>
    </recommendedName>
</protein>
<comment type="caution">
    <text evidence="1">The sequence shown here is derived from an EMBL/GenBank/DDBJ whole genome shotgun (WGS) entry which is preliminary data.</text>
</comment>
<reference evidence="1" key="1">
    <citation type="journal article" date="2014" name="Front. Microbiol.">
        <title>High frequency of phylogenetically diverse reductive dehalogenase-homologous genes in deep subseafloor sedimentary metagenomes.</title>
        <authorList>
            <person name="Kawai M."/>
            <person name="Futagami T."/>
            <person name="Toyoda A."/>
            <person name="Takaki Y."/>
            <person name="Nishi S."/>
            <person name="Hori S."/>
            <person name="Arai W."/>
            <person name="Tsubouchi T."/>
            <person name="Morono Y."/>
            <person name="Uchiyama I."/>
            <person name="Ito T."/>
            <person name="Fujiyama A."/>
            <person name="Inagaki F."/>
            <person name="Takami H."/>
        </authorList>
    </citation>
    <scope>NUCLEOTIDE SEQUENCE</scope>
    <source>
        <strain evidence="1">Expedition CK06-06</strain>
    </source>
</reference>
<evidence type="ECO:0008006" key="2">
    <source>
        <dbReference type="Google" id="ProtNLM"/>
    </source>
</evidence>
<sequence length="262" mass="27219">SSGNLNTLVSAGINGEGTGIILEDSAGGASFAITALNGRSTKSDLGFEGVSLENTNKLLYGKRVISTLNSTLLSTLNGGDGISDGSITVTDRNNDSSSIDLSSRIATTLSADYIADNTYIEVTDTTGFVIGNDIRITNGTNSEYRTITNISGTEVHFQDAFTSGYTAVNASVYTGHESVSNVLNAISNDASINVTAEVDKEGNAILILDDTSQTISNLIVEESGGAVAGELGILKSVAASSFEGEDLNPQYISYSTQLEDLN</sequence>
<organism evidence="1">
    <name type="scientific">marine sediment metagenome</name>
    <dbReference type="NCBI Taxonomy" id="412755"/>
    <lineage>
        <taxon>unclassified sequences</taxon>
        <taxon>metagenomes</taxon>
        <taxon>ecological metagenomes</taxon>
    </lineage>
</organism>
<evidence type="ECO:0000313" key="1">
    <source>
        <dbReference type="EMBL" id="GAI95974.1"/>
    </source>
</evidence>
<dbReference type="EMBL" id="BARW01024795">
    <property type="protein sequence ID" value="GAI95974.1"/>
    <property type="molecule type" value="Genomic_DNA"/>
</dbReference>
<feature type="non-terminal residue" evidence="1">
    <location>
        <position position="1"/>
    </location>
</feature>
<accession>X1UUG3</accession>
<feature type="non-terminal residue" evidence="1">
    <location>
        <position position="262"/>
    </location>
</feature>
<proteinExistence type="predicted"/>
<dbReference type="AlphaFoldDB" id="X1UUG3"/>
<gene>
    <name evidence="1" type="ORF">S12H4_40795</name>
</gene>